<evidence type="ECO:0000256" key="10">
    <source>
        <dbReference type="SAM" id="Coils"/>
    </source>
</evidence>
<feature type="modified residue" description="4-aspartylphosphate" evidence="9">
    <location>
        <position position="62"/>
    </location>
</feature>
<comment type="catalytic activity">
    <reaction evidence="1">
        <text>ATP + protein L-histidine = ADP + protein N-phospho-L-histidine.</text>
        <dbReference type="EC" id="2.7.13.3"/>
    </reaction>
</comment>
<keyword evidence="3 9" id="KW-0597">Phosphoprotein</keyword>
<evidence type="ECO:0000313" key="15">
    <source>
        <dbReference type="Proteomes" id="UP000019812"/>
    </source>
</evidence>
<dbReference type="CDD" id="cd00130">
    <property type="entry name" value="PAS"/>
    <property type="match status" value="1"/>
</dbReference>
<dbReference type="GO" id="GO:0000160">
    <property type="term" value="P:phosphorelay signal transduction system"/>
    <property type="evidence" value="ECO:0007669"/>
    <property type="project" value="InterPro"/>
</dbReference>
<dbReference type="SUPFAM" id="SSF52172">
    <property type="entry name" value="CheY-like"/>
    <property type="match status" value="1"/>
</dbReference>
<dbReference type="Gene3D" id="3.30.565.10">
    <property type="entry name" value="Histidine kinase-like ATPase, C-terminal domain"/>
    <property type="match status" value="1"/>
</dbReference>
<evidence type="ECO:0000256" key="7">
    <source>
        <dbReference type="ARBA" id="ARBA00022840"/>
    </source>
</evidence>
<evidence type="ECO:0000256" key="1">
    <source>
        <dbReference type="ARBA" id="ARBA00000085"/>
    </source>
</evidence>
<dbReference type="Pfam" id="PF07568">
    <property type="entry name" value="HisKA_2"/>
    <property type="match status" value="1"/>
</dbReference>
<feature type="coiled-coil region" evidence="10">
    <location>
        <begin position="311"/>
        <end position="338"/>
    </location>
</feature>
<dbReference type="AlphaFoldDB" id="A0A084Y511"/>
<evidence type="ECO:0000256" key="9">
    <source>
        <dbReference type="PROSITE-ProRule" id="PRU00169"/>
    </source>
</evidence>
<dbReference type="SMART" id="SM00448">
    <property type="entry name" value="REC"/>
    <property type="match status" value="1"/>
</dbReference>
<dbReference type="SUPFAM" id="SSF55785">
    <property type="entry name" value="PYP-like sensor domain (PAS domain)"/>
    <property type="match status" value="1"/>
</dbReference>
<dbReference type="Gene3D" id="3.40.50.2300">
    <property type="match status" value="1"/>
</dbReference>
<keyword evidence="8" id="KW-0843">Virulence</keyword>
<evidence type="ECO:0000256" key="3">
    <source>
        <dbReference type="ARBA" id="ARBA00022553"/>
    </source>
</evidence>
<sequence length="545" mass="60597">MTIDDMGSQVPGSILAVDDNRENLRLLVRILSDRGYVVRPVLDGATALASANAELPDLILLDVQMPGMDGYEVCRRLRDDPRTAAIPVIFVSAASEVFNKVQAFEAGGADYLTKPFESAEILVRVEAHIRLHRLKARVEAQNLSLQAEVAERKRAEQALQDLNQHLEAVVGERTKDLIRSNGELYREIEERILIEKALCESEARFRRLHESMRDAFASVDMAGHIQDANPAFQEMLRYDLEELQRLTYVDLTPPRWHASEAQVVKEQILVRGYSDIYEKEYVRRDGKVFPVELRSFLLADDGGEPIGIWAIVRDITERKRAEAQIESALREKEVLLKEIHHRVKNNLQVVSGLLDLQAREIADPAARALLGESSARVRAMALVHELLYGAADLSSVAFDAFLDRLISQVAIQQHRPEIVIGRDLAPAALCIEAAVPCGLIVNELVSNAFKHAFPGGRGGRVDVALECDADGAMRISVSDDGVGLPPDFSIAHQKSMGWQLIVNLIDQIDGEILMVPGERTVFALVFRQEPGSRRIGNPTAPRCEP</sequence>
<dbReference type="InterPro" id="IPR011495">
    <property type="entry name" value="Sig_transdc_His_kin_sub2_dim/P"/>
</dbReference>
<keyword evidence="6" id="KW-0418">Kinase</keyword>
<dbReference type="GO" id="GO:0004673">
    <property type="term" value="F:protein histidine kinase activity"/>
    <property type="evidence" value="ECO:0007669"/>
    <property type="project" value="UniProtKB-EC"/>
</dbReference>
<dbReference type="SUPFAM" id="SSF55874">
    <property type="entry name" value="ATPase domain of HSP90 chaperone/DNA topoisomerase II/histidine kinase"/>
    <property type="match status" value="1"/>
</dbReference>
<name>A0A084Y511_9PROT</name>
<evidence type="ECO:0000256" key="4">
    <source>
        <dbReference type="ARBA" id="ARBA00022679"/>
    </source>
</evidence>
<dbReference type="Proteomes" id="UP000019812">
    <property type="component" value="Unassembled WGS sequence"/>
</dbReference>
<dbReference type="InterPro" id="IPR001789">
    <property type="entry name" value="Sig_transdc_resp-reg_receiver"/>
</dbReference>
<proteinExistence type="predicted"/>
<evidence type="ECO:0000256" key="2">
    <source>
        <dbReference type="ARBA" id="ARBA00012438"/>
    </source>
</evidence>
<dbReference type="SMART" id="SM00387">
    <property type="entry name" value="HATPase_c"/>
    <property type="match status" value="1"/>
</dbReference>
<dbReference type="Pfam" id="PF02518">
    <property type="entry name" value="HATPase_c"/>
    <property type="match status" value="1"/>
</dbReference>
<dbReference type="CDD" id="cd19920">
    <property type="entry name" value="REC_PA4781-like"/>
    <property type="match status" value="1"/>
</dbReference>
<protein>
    <recommendedName>
        <fullName evidence="2">histidine kinase</fullName>
        <ecNumber evidence="2">2.7.13.3</ecNumber>
    </recommendedName>
</protein>
<dbReference type="GO" id="GO:0006355">
    <property type="term" value="P:regulation of DNA-templated transcription"/>
    <property type="evidence" value="ECO:0007669"/>
    <property type="project" value="InterPro"/>
</dbReference>
<dbReference type="PROSITE" id="PS50110">
    <property type="entry name" value="RESPONSE_REGULATORY"/>
    <property type="match status" value="1"/>
</dbReference>
<keyword evidence="5" id="KW-0547">Nucleotide-binding</keyword>
<dbReference type="PANTHER" id="PTHR41523">
    <property type="entry name" value="TWO-COMPONENT SYSTEM SENSOR PROTEIN"/>
    <property type="match status" value="1"/>
</dbReference>
<keyword evidence="4" id="KW-0808">Transferase</keyword>
<dbReference type="InterPro" id="IPR000014">
    <property type="entry name" value="PAS"/>
</dbReference>
<dbReference type="PROSITE" id="PS50112">
    <property type="entry name" value="PAS"/>
    <property type="match status" value="1"/>
</dbReference>
<dbReference type="SMART" id="SM00086">
    <property type="entry name" value="PAC"/>
    <property type="match status" value="1"/>
</dbReference>
<reference evidence="14 15" key="1">
    <citation type="submission" date="2014-07" db="EMBL/GenBank/DDBJ databases">
        <title>Expanding our view of genomic diversity in Candidatus Accumulibacter clades.</title>
        <authorList>
            <person name="Skennerton C.T."/>
            <person name="Barr J.J."/>
            <person name="Slater F.R."/>
            <person name="Bond P.L."/>
            <person name="Tyson G.W."/>
        </authorList>
    </citation>
    <scope>NUCLEOTIDE SEQUENCE [LARGE SCALE GENOMIC DNA]</scope>
    <source>
        <strain evidence="15">SK-01</strain>
    </source>
</reference>
<organism evidence="14 15">
    <name type="scientific">Candidatus Accumulibacter vicinus</name>
    <dbReference type="NCBI Taxonomy" id="2954382"/>
    <lineage>
        <taxon>Bacteria</taxon>
        <taxon>Pseudomonadati</taxon>
        <taxon>Pseudomonadota</taxon>
        <taxon>Betaproteobacteria</taxon>
        <taxon>Candidatus Accumulibacter</taxon>
    </lineage>
</organism>
<dbReference type="Pfam" id="PF00072">
    <property type="entry name" value="Response_reg"/>
    <property type="match status" value="1"/>
</dbReference>
<dbReference type="InterPro" id="IPR003594">
    <property type="entry name" value="HATPase_dom"/>
</dbReference>
<dbReference type="EC" id="2.7.13.3" evidence="2"/>
<feature type="domain" description="Response regulatory" evidence="11">
    <location>
        <begin position="13"/>
        <end position="129"/>
    </location>
</feature>
<evidence type="ECO:0000256" key="5">
    <source>
        <dbReference type="ARBA" id="ARBA00022741"/>
    </source>
</evidence>
<dbReference type="STRING" id="1457154.CAPSK01_000518"/>
<dbReference type="PROSITE" id="PS50113">
    <property type="entry name" value="PAC"/>
    <property type="match status" value="1"/>
</dbReference>
<keyword evidence="10" id="KW-0175">Coiled coil</keyword>
<dbReference type="NCBIfam" id="TIGR00229">
    <property type="entry name" value="sensory_box"/>
    <property type="match status" value="1"/>
</dbReference>
<dbReference type="InterPro" id="IPR035965">
    <property type="entry name" value="PAS-like_dom_sf"/>
</dbReference>
<dbReference type="GO" id="GO:0005524">
    <property type="term" value="F:ATP binding"/>
    <property type="evidence" value="ECO:0007669"/>
    <property type="project" value="UniProtKB-KW"/>
</dbReference>
<dbReference type="InterPro" id="IPR011006">
    <property type="entry name" value="CheY-like_superfamily"/>
</dbReference>
<dbReference type="Pfam" id="PF00989">
    <property type="entry name" value="PAS"/>
    <property type="match status" value="1"/>
</dbReference>
<evidence type="ECO:0000313" key="14">
    <source>
        <dbReference type="EMBL" id="KFB69805.1"/>
    </source>
</evidence>
<dbReference type="EMBL" id="JDSS02000007">
    <property type="protein sequence ID" value="KFB69805.1"/>
    <property type="molecule type" value="Genomic_DNA"/>
</dbReference>
<evidence type="ECO:0000256" key="8">
    <source>
        <dbReference type="ARBA" id="ARBA00023026"/>
    </source>
</evidence>
<evidence type="ECO:0000259" key="13">
    <source>
        <dbReference type="PROSITE" id="PS50113"/>
    </source>
</evidence>
<dbReference type="InterPro" id="IPR036890">
    <property type="entry name" value="HATPase_C_sf"/>
</dbReference>
<feature type="domain" description="PAC" evidence="13">
    <location>
        <begin position="275"/>
        <end position="327"/>
    </location>
</feature>
<feature type="coiled-coil region" evidence="10">
    <location>
        <begin position="133"/>
        <end position="172"/>
    </location>
</feature>
<dbReference type="InterPro" id="IPR013767">
    <property type="entry name" value="PAS_fold"/>
</dbReference>
<dbReference type="InterPro" id="IPR000700">
    <property type="entry name" value="PAS-assoc_C"/>
</dbReference>
<dbReference type="InterPro" id="IPR001610">
    <property type="entry name" value="PAC"/>
</dbReference>
<dbReference type="RefSeq" id="WP_273702923.1">
    <property type="nucleotide sequence ID" value="NZ_JDSS02000007.1"/>
</dbReference>
<evidence type="ECO:0000259" key="12">
    <source>
        <dbReference type="PROSITE" id="PS50112"/>
    </source>
</evidence>
<accession>A0A084Y511</accession>
<feature type="domain" description="PAS" evidence="12">
    <location>
        <begin position="201"/>
        <end position="243"/>
    </location>
</feature>
<evidence type="ECO:0000256" key="6">
    <source>
        <dbReference type="ARBA" id="ARBA00022777"/>
    </source>
</evidence>
<dbReference type="Gene3D" id="3.30.450.20">
    <property type="entry name" value="PAS domain"/>
    <property type="match status" value="1"/>
</dbReference>
<comment type="caution">
    <text evidence="14">The sequence shown here is derived from an EMBL/GenBank/DDBJ whole genome shotgun (WGS) entry which is preliminary data.</text>
</comment>
<keyword evidence="7" id="KW-0067">ATP-binding</keyword>
<evidence type="ECO:0000259" key="11">
    <source>
        <dbReference type="PROSITE" id="PS50110"/>
    </source>
</evidence>
<gene>
    <name evidence="14" type="primary">pleD_1</name>
    <name evidence="14" type="ORF">CAPSK01_000518</name>
</gene>
<dbReference type="PANTHER" id="PTHR41523:SF8">
    <property type="entry name" value="ETHYLENE RESPONSE SENSOR PROTEIN"/>
    <property type="match status" value="1"/>
</dbReference>
<dbReference type="SMART" id="SM00091">
    <property type="entry name" value="PAS"/>
    <property type="match status" value="1"/>
</dbReference>